<protein>
    <submittedName>
        <fullName evidence="11">Sugar transferase</fullName>
    </submittedName>
</protein>
<feature type="domain" description="Bacterial sugar transferase" evidence="10">
    <location>
        <begin position="43"/>
        <end position="233"/>
    </location>
</feature>
<evidence type="ECO:0000259" key="10">
    <source>
        <dbReference type="Pfam" id="PF02397"/>
    </source>
</evidence>
<dbReference type="GO" id="GO:0000271">
    <property type="term" value="P:polysaccharide biosynthetic process"/>
    <property type="evidence" value="ECO:0007669"/>
    <property type="project" value="UniProtKB-KW"/>
</dbReference>
<name>A0A5C4R2V6_9RHOB</name>
<feature type="transmembrane region" description="Helical" evidence="9">
    <location>
        <begin position="48"/>
        <end position="69"/>
    </location>
</feature>
<keyword evidence="3" id="KW-1003">Cell membrane</keyword>
<comment type="caution">
    <text evidence="11">The sequence shown here is derived from an EMBL/GenBank/DDBJ whole genome shotgun (WGS) entry which is preliminary data.</text>
</comment>
<organism evidence="11 12">
    <name type="scientific">Paracoccus haeundaensis</name>
    <dbReference type="NCBI Taxonomy" id="225362"/>
    <lineage>
        <taxon>Bacteria</taxon>
        <taxon>Pseudomonadati</taxon>
        <taxon>Pseudomonadota</taxon>
        <taxon>Alphaproteobacteria</taxon>
        <taxon>Rhodobacterales</taxon>
        <taxon>Paracoccaceae</taxon>
        <taxon>Paracoccus</taxon>
    </lineage>
</organism>
<evidence type="ECO:0000313" key="12">
    <source>
        <dbReference type="Proteomes" id="UP000304880"/>
    </source>
</evidence>
<dbReference type="EMBL" id="VDDC01000039">
    <property type="protein sequence ID" value="TNH38064.1"/>
    <property type="molecule type" value="Genomic_DNA"/>
</dbReference>
<dbReference type="InterPro" id="IPR003362">
    <property type="entry name" value="Bact_transf"/>
</dbReference>
<dbReference type="GO" id="GO:0016780">
    <property type="term" value="F:phosphotransferase activity, for other substituted phosphate groups"/>
    <property type="evidence" value="ECO:0007669"/>
    <property type="project" value="TreeGrafter"/>
</dbReference>
<comment type="subcellular location">
    <subcellularLocation>
        <location evidence="1">Cell membrane</location>
    </subcellularLocation>
</comment>
<evidence type="ECO:0000313" key="11">
    <source>
        <dbReference type="EMBL" id="TNH38064.1"/>
    </source>
</evidence>
<evidence type="ECO:0000256" key="7">
    <source>
        <dbReference type="ARBA" id="ARBA00023136"/>
    </source>
</evidence>
<dbReference type="GO" id="GO:0005886">
    <property type="term" value="C:plasma membrane"/>
    <property type="evidence" value="ECO:0007669"/>
    <property type="project" value="UniProtKB-SubCell"/>
</dbReference>
<evidence type="ECO:0000256" key="6">
    <source>
        <dbReference type="ARBA" id="ARBA00022989"/>
    </source>
</evidence>
<keyword evidence="7 9" id="KW-0472">Membrane</keyword>
<keyword evidence="12" id="KW-1185">Reference proteome</keyword>
<evidence type="ECO:0000256" key="9">
    <source>
        <dbReference type="SAM" id="Phobius"/>
    </source>
</evidence>
<dbReference type="Pfam" id="PF02397">
    <property type="entry name" value="Bac_transf"/>
    <property type="match status" value="1"/>
</dbReference>
<dbReference type="PANTHER" id="PTHR30576:SF4">
    <property type="entry name" value="UNDECAPRENYL-PHOSPHATE GALACTOSE PHOSPHOTRANSFERASE"/>
    <property type="match status" value="1"/>
</dbReference>
<keyword evidence="8" id="KW-0270">Exopolysaccharide synthesis</keyword>
<keyword evidence="5 9" id="KW-0812">Transmembrane</keyword>
<keyword evidence="6 9" id="KW-1133">Transmembrane helix</keyword>
<proteinExistence type="inferred from homology"/>
<keyword evidence="4 11" id="KW-0808">Transferase</keyword>
<accession>A0A5C4R2V6</accession>
<evidence type="ECO:0000256" key="4">
    <source>
        <dbReference type="ARBA" id="ARBA00022679"/>
    </source>
</evidence>
<sequence length="240" mass="26920">MRTIRAQRDFASDCHPSLAANTSLAGLHRARAKRDAPVGGMAKRGLDVTLAVLGLLLLAPLILALVIVLKLTDSGPLLYGHRRVGFGGREFRCWKFRTMVVNGDAVLEQYLRKHPAKAALWYEQRKLVDDPRVTPLGAVLRKLSLDELPQLLNVLTGEMSLVGPRPVVRAELDHYATSTRHYLAARPGLSGLWQISGRSNTTYMERVQMDRFYVMKWNPWMDLRIIFMTIPAVALSRGAH</sequence>
<evidence type="ECO:0000256" key="8">
    <source>
        <dbReference type="ARBA" id="ARBA00023169"/>
    </source>
</evidence>
<gene>
    <name evidence="11" type="ORF">FHD67_16960</name>
</gene>
<dbReference type="Proteomes" id="UP000304880">
    <property type="component" value="Unassembled WGS sequence"/>
</dbReference>
<dbReference type="AlphaFoldDB" id="A0A5C4R2V6"/>
<comment type="similarity">
    <text evidence="2">Belongs to the bacterial sugar transferase family.</text>
</comment>
<evidence type="ECO:0000256" key="3">
    <source>
        <dbReference type="ARBA" id="ARBA00022475"/>
    </source>
</evidence>
<evidence type="ECO:0000256" key="5">
    <source>
        <dbReference type="ARBA" id="ARBA00022692"/>
    </source>
</evidence>
<reference evidence="11 12" key="1">
    <citation type="submission" date="2019-06" db="EMBL/GenBank/DDBJ databases">
        <authorList>
            <person name="Li J."/>
        </authorList>
    </citation>
    <scope>NUCLEOTIDE SEQUENCE [LARGE SCALE GENOMIC DNA]</scope>
    <source>
        <strain evidence="11 12">CGMCC 1.8012</strain>
    </source>
</reference>
<evidence type="ECO:0000256" key="2">
    <source>
        <dbReference type="ARBA" id="ARBA00006464"/>
    </source>
</evidence>
<dbReference type="PANTHER" id="PTHR30576">
    <property type="entry name" value="COLANIC BIOSYNTHESIS UDP-GLUCOSE LIPID CARRIER TRANSFERASE"/>
    <property type="match status" value="1"/>
</dbReference>
<evidence type="ECO:0000256" key="1">
    <source>
        <dbReference type="ARBA" id="ARBA00004236"/>
    </source>
</evidence>